<organism evidence="1 2">
    <name type="scientific">Vibrio aestuarianus</name>
    <dbReference type="NCBI Taxonomy" id="28171"/>
    <lineage>
        <taxon>Bacteria</taxon>
        <taxon>Pseudomonadati</taxon>
        <taxon>Pseudomonadota</taxon>
        <taxon>Gammaproteobacteria</taxon>
        <taxon>Vibrionales</taxon>
        <taxon>Vibrionaceae</taxon>
        <taxon>Vibrio</taxon>
    </lineage>
</organism>
<proteinExistence type="predicted"/>
<evidence type="ECO:0000313" key="1">
    <source>
        <dbReference type="EMBL" id="MDE1359217.1"/>
    </source>
</evidence>
<gene>
    <name evidence="1" type="ORF">L9W73_18285</name>
</gene>
<dbReference type="RefSeq" id="WP_274674354.1">
    <property type="nucleotide sequence ID" value="NZ_JAKNAP010000186.1"/>
</dbReference>
<feature type="non-terminal residue" evidence="1">
    <location>
        <position position="96"/>
    </location>
</feature>
<dbReference type="EMBL" id="JAKNAP010000186">
    <property type="protein sequence ID" value="MDE1359217.1"/>
    <property type="molecule type" value="Genomic_DNA"/>
</dbReference>
<evidence type="ECO:0000313" key="2">
    <source>
        <dbReference type="Proteomes" id="UP001140973"/>
    </source>
</evidence>
<dbReference type="Proteomes" id="UP001140973">
    <property type="component" value="Unassembled WGS sequence"/>
</dbReference>
<name>A0A9X4FID2_9VIBR</name>
<reference evidence="1" key="1">
    <citation type="submission" date="2022-02" db="EMBL/GenBank/DDBJ databases">
        <title>Emergence and expansion in Europe of a Vibrio aestuarianus clonal complex pathogenic for oysters.</title>
        <authorList>
            <person name="Mesnil A."/>
            <person name="Travers M.-A."/>
        </authorList>
    </citation>
    <scope>NUCLEOTIDE SEQUENCE</scope>
    <source>
        <strain evidence="1">151-ITT-15-cp-1</strain>
    </source>
</reference>
<dbReference type="AlphaFoldDB" id="A0A9X4FID2"/>
<protein>
    <submittedName>
        <fullName evidence="1">Uncharacterized protein</fullName>
    </submittedName>
</protein>
<sequence>MNDESWLIFPPYEAFYIESLLTHTVSAMESMEIVSNWIELMVADDVKALELPKPKLFDHLHNIALQAASVSRYLWPSKSGENSIHKKRALKLRQAL</sequence>
<comment type="caution">
    <text evidence="1">The sequence shown here is derived from an EMBL/GenBank/DDBJ whole genome shotgun (WGS) entry which is preliminary data.</text>
</comment>
<accession>A0A9X4FID2</accession>